<protein>
    <submittedName>
        <fullName evidence="1">Uncharacterized protein</fullName>
    </submittedName>
</protein>
<accession>A0A239GI81</accession>
<dbReference type="EMBL" id="FZOS01000012">
    <property type="protein sequence ID" value="SNS68173.1"/>
    <property type="molecule type" value="Genomic_DNA"/>
</dbReference>
<sequence length="286" mass="30312">MTTPASMLLSGDVKAPLETALPELLHAVMVAGGSNVIVSPSIQPDPSPADAFGQLVAGASSFQLAADVPLADHFWDHAGEYRRGAVAARLRDTTGRVGKFLPGFLAIYATSVRTPLVYGPHRMPFRVAESIDLEEGISGPYLVLVACRLLANGKAQAVRGFAQPILDGRRFVPVFSELERDVLCGLIGLQGALDAHGVDCTIKRAIAPSSQTPGHDIELVIERDGAIIRELSLAIARNCEDTQLSGLSPADYVVGAANWADGAFISWLEQAILSPLPKTRAEVSIL</sequence>
<organism evidence="1 2">
    <name type="scientific">Edaphosphingomonas laterariae</name>
    <dbReference type="NCBI Taxonomy" id="861865"/>
    <lineage>
        <taxon>Bacteria</taxon>
        <taxon>Pseudomonadati</taxon>
        <taxon>Pseudomonadota</taxon>
        <taxon>Alphaproteobacteria</taxon>
        <taxon>Sphingomonadales</taxon>
        <taxon>Rhizorhabdaceae</taxon>
        <taxon>Edaphosphingomonas</taxon>
    </lineage>
</organism>
<evidence type="ECO:0000313" key="2">
    <source>
        <dbReference type="Proteomes" id="UP000198281"/>
    </source>
</evidence>
<keyword evidence="2" id="KW-1185">Reference proteome</keyword>
<evidence type="ECO:0000313" key="1">
    <source>
        <dbReference type="EMBL" id="SNS68173.1"/>
    </source>
</evidence>
<dbReference type="Proteomes" id="UP000198281">
    <property type="component" value="Unassembled WGS sequence"/>
</dbReference>
<proteinExistence type="predicted"/>
<dbReference type="AlphaFoldDB" id="A0A239GI81"/>
<reference evidence="2" key="1">
    <citation type="submission" date="2017-06" db="EMBL/GenBank/DDBJ databases">
        <authorList>
            <person name="Varghese N."/>
            <person name="Submissions S."/>
        </authorList>
    </citation>
    <scope>NUCLEOTIDE SEQUENCE [LARGE SCALE GENOMIC DNA]</scope>
    <source>
        <strain evidence="2">LNB2</strain>
    </source>
</reference>
<gene>
    <name evidence="1" type="ORF">SAMN06295912_11257</name>
</gene>
<dbReference type="OrthoDB" id="7463005at2"/>
<dbReference type="RefSeq" id="WP_144033787.1">
    <property type="nucleotide sequence ID" value="NZ_FZOS01000012.1"/>
</dbReference>
<name>A0A239GI81_9SPHN</name>